<reference evidence="2" key="1">
    <citation type="submission" date="2017-09" db="EMBL/GenBank/DDBJ databases">
        <title>Depth-based differentiation of microbial function through sediment-hosted aquifers and enrichment of novel symbionts in the deep terrestrial subsurface.</title>
        <authorList>
            <person name="Probst A.J."/>
            <person name="Ladd B."/>
            <person name="Jarett J.K."/>
            <person name="Geller-Mcgrath D.E."/>
            <person name="Sieber C.M.K."/>
            <person name="Emerson J.B."/>
            <person name="Anantharaman K."/>
            <person name="Thomas B.C."/>
            <person name="Malmstrom R."/>
            <person name="Stieglmeier M."/>
            <person name="Klingl A."/>
            <person name="Woyke T."/>
            <person name="Ryan C.M."/>
            <person name="Banfield J.F."/>
        </authorList>
    </citation>
    <scope>NUCLEOTIDE SEQUENCE [LARGE SCALE GENOMIC DNA]</scope>
</reference>
<organism evidence="1 2">
    <name type="scientific">Candidatus Falkowbacteria bacterium CG10_big_fil_rev_8_21_14_0_10_37_14</name>
    <dbReference type="NCBI Taxonomy" id="1974561"/>
    <lineage>
        <taxon>Bacteria</taxon>
        <taxon>Candidatus Falkowiibacteriota</taxon>
    </lineage>
</organism>
<sequence>MFPLKPSLHHRVAHLTKKALHKTEDLIDDSVTEMNKELKKYQLGSVRSILEQIKSIGNPKEKKKELVKHAKAHALAFKELEKLRQELETKAPKPTIYYNSLSSKAQKQINKIFDHIITKLNSPSFIKHHHTPEQAKLDRDKIVHDLIQAKRYDVRRFQDLARHYHEKLNLDI</sequence>
<evidence type="ECO:0000313" key="1">
    <source>
        <dbReference type="EMBL" id="PIT96002.1"/>
    </source>
</evidence>
<dbReference type="Proteomes" id="UP000228533">
    <property type="component" value="Unassembled WGS sequence"/>
</dbReference>
<dbReference type="EMBL" id="PFAM01000013">
    <property type="protein sequence ID" value="PIT96002.1"/>
    <property type="molecule type" value="Genomic_DNA"/>
</dbReference>
<evidence type="ECO:0000313" key="2">
    <source>
        <dbReference type="Proteomes" id="UP000228533"/>
    </source>
</evidence>
<accession>A0A2M6WT91</accession>
<dbReference type="AlphaFoldDB" id="A0A2M6WT91"/>
<protein>
    <submittedName>
        <fullName evidence="1">Uncharacterized protein</fullName>
    </submittedName>
</protein>
<gene>
    <name evidence="1" type="ORF">COT94_01925</name>
</gene>
<proteinExistence type="predicted"/>
<comment type="caution">
    <text evidence="1">The sequence shown here is derived from an EMBL/GenBank/DDBJ whole genome shotgun (WGS) entry which is preliminary data.</text>
</comment>
<name>A0A2M6WT91_9BACT</name>